<organism evidence="2 3">
    <name type="scientific">Eleginops maclovinus</name>
    <name type="common">Patagonian blennie</name>
    <name type="synonym">Eleginus maclovinus</name>
    <dbReference type="NCBI Taxonomy" id="56733"/>
    <lineage>
        <taxon>Eukaryota</taxon>
        <taxon>Metazoa</taxon>
        <taxon>Chordata</taxon>
        <taxon>Craniata</taxon>
        <taxon>Vertebrata</taxon>
        <taxon>Euteleostomi</taxon>
        <taxon>Actinopterygii</taxon>
        <taxon>Neopterygii</taxon>
        <taxon>Teleostei</taxon>
        <taxon>Neoteleostei</taxon>
        <taxon>Acanthomorphata</taxon>
        <taxon>Eupercaria</taxon>
        <taxon>Perciformes</taxon>
        <taxon>Notothenioidei</taxon>
        <taxon>Eleginopidae</taxon>
        <taxon>Eleginops</taxon>
    </lineage>
</organism>
<evidence type="ECO:0000256" key="1">
    <source>
        <dbReference type="SAM" id="MobiDB-lite"/>
    </source>
</evidence>
<name>A0AAN7XP09_ELEMC</name>
<protein>
    <submittedName>
        <fullName evidence="2">Uncharacterized protein</fullName>
    </submittedName>
</protein>
<sequence>MWLTHDVLVPENTKEAVSMMIKDLILQEASKTTPTPCEQEDQTTTEEPDHQSGLFSAYRNRQKKDS</sequence>
<dbReference type="Proteomes" id="UP001346869">
    <property type="component" value="Unassembled WGS sequence"/>
</dbReference>
<keyword evidence="3" id="KW-1185">Reference proteome</keyword>
<evidence type="ECO:0000313" key="2">
    <source>
        <dbReference type="EMBL" id="KAK5864422.1"/>
    </source>
</evidence>
<comment type="caution">
    <text evidence="2">The sequence shown here is derived from an EMBL/GenBank/DDBJ whole genome shotgun (WGS) entry which is preliminary data.</text>
</comment>
<reference evidence="2 3" key="1">
    <citation type="journal article" date="2023" name="Genes (Basel)">
        <title>Chromosome-Level Genome Assembly and Circadian Gene Repertoire of the Patagonia Blennie Eleginops maclovinus-The Closest Ancestral Proxy of Antarctic Cryonotothenioids.</title>
        <authorList>
            <person name="Cheng C.C."/>
            <person name="Rivera-Colon A.G."/>
            <person name="Minhas B.F."/>
            <person name="Wilson L."/>
            <person name="Rayamajhi N."/>
            <person name="Vargas-Chacoff L."/>
            <person name="Catchen J.M."/>
        </authorList>
    </citation>
    <scope>NUCLEOTIDE SEQUENCE [LARGE SCALE GENOMIC DNA]</scope>
    <source>
        <strain evidence="2">JMC-PN-2008</strain>
    </source>
</reference>
<reference evidence="2 3" key="2">
    <citation type="journal article" date="2023" name="Mol. Biol. Evol.">
        <title>Genomics of Secondarily Temperate Adaptation in the Only Non-Antarctic Icefish.</title>
        <authorList>
            <person name="Rivera-Colon A.G."/>
            <person name="Rayamajhi N."/>
            <person name="Minhas B.F."/>
            <person name="Madrigal G."/>
            <person name="Bilyk K.T."/>
            <person name="Yoon V."/>
            <person name="Hune M."/>
            <person name="Gregory S."/>
            <person name="Cheng C.H.C."/>
            <person name="Catchen J.M."/>
        </authorList>
    </citation>
    <scope>NUCLEOTIDE SEQUENCE [LARGE SCALE GENOMIC DNA]</scope>
    <source>
        <strain evidence="2">JMC-PN-2008</strain>
    </source>
</reference>
<dbReference type="EMBL" id="JAUZQC010000010">
    <property type="protein sequence ID" value="KAK5864422.1"/>
    <property type="molecule type" value="Genomic_DNA"/>
</dbReference>
<accession>A0AAN7XP09</accession>
<dbReference type="AlphaFoldDB" id="A0AAN7XP09"/>
<feature type="region of interest" description="Disordered" evidence="1">
    <location>
        <begin position="30"/>
        <end position="66"/>
    </location>
</feature>
<gene>
    <name evidence="2" type="ORF">PBY51_015666</name>
</gene>
<evidence type="ECO:0000313" key="3">
    <source>
        <dbReference type="Proteomes" id="UP001346869"/>
    </source>
</evidence>
<proteinExistence type="predicted"/>